<feature type="non-terminal residue" evidence="2">
    <location>
        <position position="262"/>
    </location>
</feature>
<protein>
    <submittedName>
        <fullName evidence="2">Uncharacterized protein</fullName>
    </submittedName>
</protein>
<keyword evidence="3" id="KW-1185">Reference proteome</keyword>
<dbReference type="Proteomes" id="UP000652761">
    <property type="component" value="Unassembled WGS sequence"/>
</dbReference>
<evidence type="ECO:0000313" key="3">
    <source>
        <dbReference type="Proteomes" id="UP000652761"/>
    </source>
</evidence>
<feature type="compositionally biased region" description="Basic and acidic residues" evidence="1">
    <location>
        <begin position="185"/>
        <end position="195"/>
    </location>
</feature>
<proteinExistence type="predicted"/>
<evidence type="ECO:0000313" key="2">
    <source>
        <dbReference type="EMBL" id="MQM12410.1"/>
    </source>
</evidence>
<name>A0A843X6E8_COLES</name>
<reference evidence="2" key="1">
    <citation type="submission" date="2017-07" db="EMBL/GenBank/DDBJ databases">
        <title>Taro Niue Genome Assembly and Annotation.</title>
        <authorList>
            <person name="Atibalentja N."/>
            <person name="Keating K."/>
            <person name="Fields C.J."/>
        </authorList>
    </citation>
    <scope>NUCLEOTIDE SEQUENCE</scope>
    <source>
        <strain evidence="2">Niue_2</strain>
        <tissue evidence="2">Leaf</tissue>
    </source>
</reference>
<feature type="non-terminal residue" evidence="2">
    <location>
        <position position="1"/>
    </location>
</feature>
<feature type="compositionally biased region" description="Polar residues" evidence="1">
    <location>
        <begin position="218"/>
        <end position="235"/>
    </location>
</feature>
<feature type="region of interest" description="Disordered" evidence="1">
    <location>
        <begin position="111"/>
        <end position="262"/>
    </location>
</feature>
<sequence length="262" mass="29246">LLGWVLAQPEVQELSAIQSKVLRCGSHLLRPYWRKVLHSGSHLLSLWGPSLESCLPRFDCVLYVSSDEDVDYKRGSLTNQSRRNSNEVEGKLLYKAVKRETPTVEYYKAAETEKRLDHNPGQAKHDSHKTSGQHNAETNPRHTPAETKKLTEHRSDRVRPESHDTSTDIPDLHEVGKEQPGVTPRDTKQPSENKRLTIGTTISDLHKVEGPQAEPPCTSGTPRGQGTTHSGATTDNTKERVSETVVGCLHKVPRKNPQNGNH</sequence>
<dbReference type="EMBL" id="NMUH01005307">
    <property type="protein sequence ID" value="MQM12410.1"/>
    <property type="molecule type" value="Genomic_DNA"/>
</dbReference>
<feature type="compositionally biased region" description="Basic and acidic residues" evidence="1">
    <location>
        <begin position="139"/>
        <end position="177"/>
    </location>
</feature>
<accession>A0A843X6E8</accession>
<evidence type="ECO:0000256" key="1">
    <source>
        <dbReference type="SAM" id="MobiDB-lite"/>
    </source>
</evidence>
<gene>
    <name evidence="2" type="ORF">Taro_045328</name>
</gene>
<comment type="caution">
    <text evidence="2">The sequence shown here is derived from an EMBL/GenBank/DDBJ whole genome shotgun (WGS) entry which is preliminary data.</text>
</comment>
<organism evidence="2 3">
    <name type="scientific">Colocasia esculenta</name>
    <name type="common">Wild taro</name>
    <name type="synonym">Arum esculentum</name>
    <dbReference type="NCBI Taxonomy" id="4460"/>
    <lineage>
        <taxon>Eukaryota</taxon>
        <taxon>Viridiplantae</taxon>
        <taxon>Streptophyta</taxon>
        <taxon>Embryophyta</taxon>
        <taxon>Tracheophyta</taxon>
        <taxon>Spermatophyta</taxon>
        <taxon>Magnoliopsida</taxon>
        <taxon>Liliopsida</taxon>
        <taxon>Araceae</taxon>
        <taxon>Aroideae</taxon>
        <taxon>Colocasieae</taxon>
        <taxon>Colocasia</taxon>
    </lineage>
</organism>
<dbReference type="AlphaFoldDB" id="A0A843X6E8"/>
<feature type="compositionally biased region" description="Basic and acidic residues" evidence="1">
    <location>
        <begin position="111"/>
        <end position="129"/>
    </location>
</feature>